<dbReference type="EMBL" id="LSSK01000029">
    <property type="protein sequence ID" value="OMH85908.1"/>
    <property type="molecule type" value="Genomic_DNA"/>
</dbReference>
<name>A0A1R1PYA9_ZANCU</name>
<proteinExistence type="predicted"/>
<evidence type="ECO:0000256" key="1">
    <source>
        <dbReference type="SAM" id="MobiDB-lite"/>
    </source>
</evidence>
<organism evidence="3 4">
    <name type="scientific">Zancudomyces culisetae</name>
    <name type="common">Gut fungus</name>
    <name type="synonym">Smittium culisetae</name>
    <dbReference type="NCBI Taxonomy" id="1213189"/>
    <lineage>
        <taxon>Eukaryota</taxon>
        <taxon>Fungi</taxon>
        <taxon>Fungi incertae sedis</taxon>
        <taxon>Zoopagomycota</taxon>
        <taxon>Kickxellomycotina</taxon>
        <taxon>Harpellomycetes</taxon>
        <taxon>Harpellales</taxon>
        <taxon>Legeriomycetaceae</taxon>
        <taxon>Zancudomyces</taxon>
    </lineage>
</organism>
<evidence type="ECO:0000313" key="3">
    <source>
        <dbReference type="EMBL" id="OMH85908.1"/>
    </source>
</evidence>
<keyword evidence="2" id="KW-0732">Signal</keyword>
<keyword evidence="4" id="KW-1185">Reference proteome</keyword>
<evidence type="ECO:0000256" key="2">
    <source>
        <dbReference type="SAM" id="SignalP"/>
    </source>
</evidence>
<feature type="region of interest" description="Disordered" evidence="1">
    <location>
        <begin position="97"/>
        <end position="117"/>
    </location>
</feature>
<dbReference type="AlphaFoldDB" id="A0A1R1PYA9"/>
<protein>
    <submittedName>
        <fullName evidence="3">Uncharacterized protein</fullName>
    </submittedName>
</protein>
<feature type="compositionally biased region" description="Low complexity" evidence="1">
    <location>
        <begin position="103"/>
        <end position="115"/>
    </location>
</feature>
<evidence type="ECO:0000313" key="4">
    <source>
        <dbReference type="Proteomes" id="UP000188320"/>
    </source>
</evidence>
<reference evidence="4" key="1">
    <citation type="submission" date="2017-01" db="EMBL/GenBank/DDBJ databases">
        <authorList>
            <person name="Wang Y."/>
            <person name="White M."/>
            <person name="Kvist S."/>
            <person name="Moncalvo J.-M."/>
        </authorList>
    </citation>
    <scope>NUCLEOTIDE SEQUENCE [LARGE SCALE GENOMIC DNA]</scope>
    <source>
        <strain evidence="4">COL-18-3</strain>
    </source>
</reference>
<gene>
    <name evidence="3" type="ORF">AX774_g525</name>
</gene>
<comment type="caution">
    <text evidence="3">The sequence shown here is derived from an EMBL/GenBank/DDBJ whole genome shotgun (WGS) entry which is preliminary data.</text>
</comment>
<accession>A0A1R1PYA9</accession>
<sequence length="142" mass="14446">MKFVVLSAFVASTYALTSSQQACFLGTCAGNPTNYSCIENCLGISAVSQETKNAAEACYKGCVSSNDVASGSYGTCVVNCIDRYIAGGQSQTTVRSAESIVPTSSTSTSSTSTSSANKNTGKIALVGLTVVSLVSFGTLGLF</sequence>
<feature type="signal peptide" evidence="2">
    <location>
        <begin position="1"/>
        <end position="15"/>
    </location>
</feature>
<feature type="chain" id="PRO_5012571105" evidence="2">
    <location>
        <begin position="16"/>
        <end position="142"/>
    </location>
</feature>
<dbReference type="Proteomes" id="UP000188320">
    <property type="component" value="Unassembled WGS sequence"/>
</dbReference>